<organism evidence="2 3">
    <name type="scientific">Halocalculus aciditolerans</name>
    <dbReference type="NCBI Taxonomy" id="1383812"/>
    <lineage>
        <taxon>Archaea</taxon>
        <taxon>Methanobacteriati</taxon>
        <taxon>Methanobacteriota</taxon>
        <taxon>Stenosarchaea group</taxon>
        <taxon>Halobacteria</taxon>
        <taxon>Halobacteriales</taxon>
        <taxon>Halobacteriaceae</taxon>
        <taxon>Halocalculus</taxon>
    </lineage>
</organism>
<dbReference type="OrthoDB" id="204360at2157"/>
<dbReference type="EMBL" id="BMPG01000001">
    <property type="protein sequence ID" value="GGL48163.1"/>
    <property type="molecule type" value="Genomic_DNA"/>
</dbReference>
<name>A0A830FFI4_9EURY</name>
<dbReference type="AlphaFoldDB" id="A0A830FFI4"/>
<dbReference type="Pfam" id="PF23432">
    <property type="entry name" value="DUF7118"/>
    <property type="match status" value="1"/>
</dbReference>
<feature type="coiled-coil region" evidence="1">
    <location>
        <begin position="126"/>
        <end position="167"/>
    </location>
</feature>
<evidence type="ECO:0000256" key="1">
    <source>
        <dbReference type="SAM" id="Coils"/>
    </source>
</evidence>
<reference evidence="2" key="2">
    <citation type="submission" date="2020-09" db="EMBL/GenBank/DDBJ databases">
        <authorList>
            <person name="Sun Q."/>
            <person name="Ohkuma M."/>
        </authorList>
    </citation>
    <scope>NUCLEOTIDE SEQUENCE</scope>
    <source>
        <strain evidence="2">JCM 19596</strain>
    </source>
</reference>
<dbReference type="Proteomes" id="UP000607197">
    <property type="component" value="Unassembled WGS sequence"/>
</dbReference>
<evidence type="ECO:0000313" key="3">
    <source>
        <dbReference type="Proteomes" id="UP000607197"/>
    </source>
</evidence>
<keyword evidence="3" id="KW-1185">Reference proteome</keyword>
<dbReference type="RefSeq" id="WP_188975124.1">
    <property type="nucleotide sequence ID" value="NZ_BMPG01000001.1"/>
</dbReference>
<accession>A0A830FFI4</accession>
<dbReference type="InterPro" id="IPR055542">
    <property type="entry name" value="DUF7118"/>
</dbReference>
<protein>
    <submittedName>
        <fullName evidence="2">Uncharacterized protein</fullName>
    </submittedName>
</protein>
<comment type="caution">
    <text evidence="2">The sequence shown here is derived from an EMBL/GenBank/DDBJ whole genome shotgun (WGS) entry which is preliminary data.</text>
</comment>
<reference evidence="2" key="1">
    <citation type="journal article" date="2014" name="Int. J. Syst. Evol. Microbiol.">
        <title>Complete genome sequence of Corynebacterium casei LMG S-19264T (=DSM 44701T), isolated from a smear-ripened cheese.</title>
        <authorList>
            <consortium name="US DOE Joint Genome Institute (JGI-PGF)"/>
            <person name="Walter F."/>
            <person name="Albersmeier A."/>
            <person name="Kalinowski J."/>
            <person name="Ruckert C."/>
        </authorList>
    </citation>
    <scope>NUCLEOTIDE SEQUENCE</scope>
    <source>
        <strain evidence="2">JCM 19596</strain>
    </source>
</reference>
<evidence type="ECO:0000313" key="2">
    <source>
        <dbReference type="EMBL" id="GGL48163.1"/>
    </source>
</evidence>
<gene>
    <name evidence="2" type="ORF">GCM10009039_02960</name>
</gene>
<sequence>MAARDRDAADIDADALVARLSSAAQTLDDRRDAVDEHGEGTLRSLRAALREVDALFERHEEDATGYGEFEAYLAFQDDLVDTVEDLDSDLPERDAFESLLDLFKKQTLSHDDFDAARDRLADARSLADTLDALDDARDAYDAARRDVKRAHATLTEETDRLERLQRLGDADLDAPVDAVRDPLETYNDRVRDAFADFRREASAREVVALADRATAFPLVDLPAPPSELRDYLANREVGDRSLAELRDFAGYSRSKLDHYVDDPATLKRVVGGNTSFLDRLSGSRLTLDWPPAERGVLRYRTRELISVVDSFAGAETLTALRDVRDATRRDDYPALRNAAVANAELTDEERERVRTGSVAAELDAARDRRNRLARALDDYPAL</sequence>
<proteinExistence type="predicted"/>
<keyword evidence="1" id="KW-0175">Coiled coil</keyword>